<dbReference type="AlphaFoldDB" id="A0A9N9IZU7"/>
<evidence type="ECO:0000313" key="1">
    <source>
        <dbReference type="EMBL" id="CAG8758722.1"/>
    </source>
</evidence>
<evidence type="ECO:0000313" key="2">
    <source>
        <dbReference type="Proteomes" id="UP000789396"/>
    </source>
</evidence>
<protein>
    <submittedName>
        <fullName evidence="1">9857_t:CDS:1</fullName>
    </submittedName>
</protein>
<feature type="non-terminal residue" evidence="1">
    <location>
        <position position="1"/>
    </location>
</feature>
<feature type="non-terminal residue" evidence="1">
    <location>
        <position position="181"/>
    </location>
</feature>
<dbReference type="EMBL" id="CAJVPZ010040051">
    <property type="protein sequence ID" value="CAG8758722.1"/>
    <property type="molecule type" value="Genomic_DNA"/>
</dbReference>
<proteinExistence type="predicted"/>
<dbReference type="OrthoDB" id="2446005at2759"/>
<accession>A0A9N9IZU7</accession>
<gene>
    <name evidence="1" type="ORF">RFULGI_LOCUS14141</name>
</gene>
<sequence length="181" mass="20980">RSCRHEVWLLDRNEENAIIIVELNKIVKHITVTILYNENDIDESSSIVICEILYKYQGHWKLRNIVYSYQHLSEFAALEELLINSWTSDNINLSLISHYHHLTNIQFDEILAAPTITKCKEIAAEYGLRIKSPILDELKKERHLQSPHNIYHVTASKVLRFLKITINALSSGGKSAFIAIW</sequence>
<keyword evidence="2" id="KW-1185">Reference proteome</keyword>
<comment type="caution">
    <text evidence="1">The sequence shown here is derived from an EMBL/GenBank/DDBJ whole genome shotgun (WGS) entry which is preliminary data.</text>
</comment>
<name>A0A9N9IZU7_9GLOM</name>
<organism evidence="1 2">
    <name type="scientific">Racocetra fulgida</name>
    <dbReference type="NCBI Taxonomy" id="60492"/>
    <lineage>
        <taxon>Eukaryota</taxon>
        <taxon>Fungi</taxon>
        <taxon>Fungi incertae sedis</taxon>
        <taxon>Mucoromycota</taxon>
        <taxon>Glomeromycotina</taxon>
        <taxon>Glomeromycetes</taxon>
        <taxon>Diversisporales</taxon>
        <taxon>Gigasporaceae</taxon>
        <taxon>Racocetra</taxon>
    </lineage>
</organism>
<dbReference type="Proteomes" id="UP000789396">
    <property type="component" value="Unassembled WGS sequence"/>
</dbReference>
<reference evidence="1" key="1">
    <citation type="submission" date="2021-06" db="EMBL/GenBank/DDBJ databases">
        <authorList>
            <person name="Kallberg Y."/>
            <person name="Tangrot J."/>
            <person name="Rosling A."/>
        </authorList>
    </citation>
    <scope>NUCLEOTIDE SEQUENCE</scope>
    <source>
        <strain evidence="1">IN212</strain>
    </source>
</reference>